<dbReference type="InterPro" id="IPR039362">
    <property type="entry name" value="ATG29_sf"/>
</dbReference>
<evidence type="ECO:0000256" key="5">
    <source>
        <dbReference type="ARBA" id="ARBA00022927"/>
    </source>
</evidence>
<keyword evidence="6" id="KW-0072">Autophagy</keyword>
<evidence type="ECO:0000313" key="10">
    <source>
        <dbReference type="Proteomes" id="UP000639403"/>
    </source>
</evidence>
<dbReference type="AlphaFoldDB" id="A0A8H7U3L3"/>
<sequence length="403" mass="44446">METNLPRIRVVVRLPYDRTEESLPDPLLVEWNQEKESLLWSVITLSRERGTDADWRSLATHLSVPLPYLLYRAQTRYEEGIRGLQGIRGALSPPAPSTNTTAFPSHPATSPTSAHPPYTNEYFPRLSEVAARRLSNSPASPNRPLGVRARLSSLGQSQRARRQAAGRLLVHCHPRHRMQRDDEDSEDSDEDEDAKREEEEDQRAEQQQTLERKLRELELMMSKDALGLVASPKKENLSQLRRGRPRPLSTSTASLSSAHPSTSRSQQSLSSLSSRSPHGSIPSIPSSPPHTQHVHHWRSHPDSRTQQPHAREESESSGRSSPRHASPISRHFSPSGKTGSPGSEASSFSDLSDASVSASALASALESNVRAGGSRLCVTAVFIGFGLITDRHSTAVHRLLAVT</sequence>
<dbReference type="InterPro" id="IPR039113">
    <property type="entry name" value="ATG29"/>
</dbReference>
<evidence type="ECO:0000313" key="9">
    <source>
        <dbReference type="EMBL" id="KAF9816506.1"/>
    </source>
</evidence>
<gene>
    <name evidence="9" type="ORF">IEO21_04034</name>
</gene>
<feature type="region of interest" description="Disordered" evidence="7">
    <location>
        <begin position="88"/>
        <end position="120"/>
    </location>
</feature>
<name>A0A8H7U3L3_9APHY</name>
<feature type="region of interest" description="Disordered" evidence="7">
    <location>
        <begin position="230"/>
        <end position="349"/>
    </location>
</feature>
<feature type="compositionally biased region" description="Acidic residues" evidence="7">
    <location>
        <begin position="181"/>
        <end position="202"/>
    </location>
</feature>
<comment type="caution">
    <text evidence="9">The sequence shown here is derived from an EMBL/GenBank/DDBJ whole genome shotgun (WGS) entry which is preliminary data.</text>
</comment>
<evidence type="ECO:0000256" key="7">
    <source>
        <dbReference type="SAM" id="MobiDB-lite"/>
    </source>
</evidence>
<organism evidence="9 10">
    <name type="scientific">Rhodonia placenta</name>
    <dbReference type="NCBI Taxonomy" id="104341"/>
    <lineage>
        <taxon>Eukaryota</taxon>
        <taxon>Fungi</taxon>
        <taxon>Dikarya</taxon>
        <taxon>Basidiomycota</taxon>
        <taxon>Agaricomycotina</taxon>
        <taxon>Agaricomycetes</taxon>
        <taxon>Polyporales</taxon>
        <taxon>Adustoporiaceae</taxon>
        <taxon>Rhodonia</taxon>
    </lineage>
</organism>
<keyword evidence="4" id="KW-0813">Transport</keyword>
<comment type="subcellular location">
    <subcellularLocation>
        <location evidence="1">Preautophagosomal structure</location>
    </subcellularLocation>
</comment>
<dbReference type="PANTHER" id="PTHR40012">
    <property type="entry name" value="AUTOPHAGY-RELATED PROTEIN 29"/>
    <property type="match status" value="1"/>
</dbReference>
<dbReference type="GO" id="GO:0000045">
    <property type="term" value="P:autophagosome assembly"/>
    <property type="evidence" value="ECO:0007669"/>
    <property type="project" value="InterPro"/>
</dbReference>
<feature type="compositionally biased region" description="Basic residues" evidence="7">
    <location>
        <begin position="159"/>
        <end position="178"/>
    </location>
</feature>
<comment type="similarity">
    <text evidence="2">Belongs to the ATG29 family.</text>
</comment>
<accession>A0A8H7U3L3</accession>
<reference evidence="9" key="2">
    <citation type="journal article" name="Front. Microbiol.">
        <title>Degradative Capacity of Two Strains of Rhodonia placenta: From Phenotype to Genotype.</title>
        <authorList>
            <person name="Kolle M."/>
            <person name="Horta M.A.C."/>
            <person name="Nowrousian M."/>
            <person name="Ohm R.A."/>
            <person name="Benz J.P."/>
            <person name="Pilgard A."/>
        </authorList>
    </citation>
    <scope>NUCLEOTIDE SEQUENCE</scope>
    <source>
        <strain evidence="9">FPRL280</strain>
    </source>
</reference>
<dbReference type="InterPro" id="IPR040666">
    <property type="entry name" value="Atg29_N"/>
</dbReference>
<feature type="compositionally biased region" description="Low complexity" evidence="7">
    <location>
        <begin position="246"/>
        <end position="284"/>
    </location>
</feature>
<evidence type="ECO:0000259" key="8">
    <source>
        <dbReference type="Pfam" id="PF18388"/>
    </source>
</evidence>
<protein>
    <recommendedName>
        <fullName evidence="3">Autophagy-related protein 29</fullName>
    </recommendedName>
</protein>
<dbReference type="EMBL" id="JADOXO010000056">
    <property type="protein sequence ID" value="KAF9816506.1"/>
    <property type="molecule type" value="Genomic_DNA"/>
</dbReference>
<feature type="compositionally biased region" description="Polar residues" evidence="7">
    <location>
        <begin position="97"/>
        <end position="113"/>
    </location>
</feature>
<reference evidence="9" key="1">
    <citation type="submission" date="2020-11" db="EMBL/GenBank/DDBJ databases">
        <authorList>
            <person name="Koelle M."/>
            <person name="Horta M.A.C."/>
            <person name="Nowrousian M."/>
            <person name="Ohm R.A."/>
            <person name="Benz P."/>
            <person name="Pilgard A."/>
        </authorList>
    </citation>
    <scope>NUCLEOTIDE SEQUENCE</scope>
    <source>
        <strain evidence="9">FPRL280</strain>
    </source>
</reference>
<feature type="compositionally biased region" description="Low complexity" evidence="7">
    <location>
        <begin position="317"/>
        <end position="327"/>
    </location>
</feature>
<dbReference type="Gene3D" id="1.10.10.2570">
    <property type="match status" value="1"/>
</dbReference>
<dbReference type="GO" id="GO:0015031">
    <property type="term" value="P:protein transport"/>
    <property type="evidence" value="ECO:0007669"/>
    <property type="project" value="UniProtKB-KW"/>
</dbReference>
<dbReference type="Pfam" id="PF18388">
    <property type="entry name" value="ATG29_N"/>
    <property type="match status" value="1"/>
</dbReference>
<evidence type="ECO:0000256" key="6">
    <source>
        <dbReference type="ARBA" id="ARBA00023006"/>
    </source>
</evidence>
<feature type="compositionally biased region" description="Basic and acidic residues" evidence="7">
    <location>
        <begin position="299"/>
        <end position="316"/>
    </location>
</feature>
<feature type="domain" description="Atg29 N-terminal" evidence="8">
    <location>
        <begin position="9"/>
        <end position="64"/>
    </location>
</feature>
<keyword evidence="5" id="KW-0653">Protein transport</keyword>
<dbReference type="GO" id="GO:0000407">
    <property type="term" value="C:phagophore assembly site"/>
    <property type="evidence" value="ECO:0007669"/>
    <property type="project" value="UniProtKB-SubCell"/>
</dbReference>
<evidence type="ECO:0000256" key="3">
    <source>
        <dbReference type="ARBA" id="ARBA00013784"/>
    </source>
</evidence>
<dbReference type="PANTHER" id="PTHR40012:SF1">
    <property type="entry name" value="AUTOPHAGY-RELATED PROTEIN 29"/>
    <property type="match status" value="1"/>
</dbReference>
<evidence type="ECO:0000256" key="2">
    <source>
        <dbReference type="ARBA" id="ARBA00010082"/>
    </source>
</evidence>
<feature type="region of interest" description="Disordered" evidence="7">
    <location>
        <begin position="133"/>
        <end position="208"/>
    </location>
</feature>
<evidence type="ECO:0000256" key="1">
    <source>
        <dbReference type="ARBA" id="ARBA00004329"/>
    </source>
</evidence>
<dbReference type="Proteomes" id="UP000639403">
    <property type="component" value="Unassembled WGS sequence"/>
</dbReference>
<proteinExistence type="inferred from homology"/>
<evidence type="ECO:0000256" key="4">
    <source>
        <dbReference type="ARBA" id="ARBA00022448"/>
    </source>
</evidence>